<reference evidence="2" key="1">
    <citation type="submission" date="2013-09" db="EMBL/GenBank/DDBJ databases">
        <title>Corchorus olitorius genome sequencing.</title>
        <authorList>
            <person name="Alam M."/>
            <person name="Haque M.S."/>
            <person name="Islam M.S."/>
            <person name="Emdad E.M."/>
            <person name="Islam M.M."/>
            <person name="Ahmed B."/>
            <person name="Halim A."/>
            <person name="Hossen Q.M.M."/>
            <person name="Hossain M.Z."/>
            <person name="Ahmed R."/>
            <person name="Khan M.M."/>
            <person name="Islam R."/>
            <person name="Rashid M.M."/>
            <person name="Khan S.A."/>
            <person name="Rahman M.S."/>
            <person name="Alam M."/>
            <person name="Yahiya A.S."/>
            <person name="Khan M.S."/>
            <person name="Azam M.S."/>
            <person name="Haque T."/>
            <person name="Lashkar M.Z.H."/>
            <person name="Akhand A.I."/>
            <person name="Morshed G."/>
            <person name="Roy S."/>
            <person name="Uddin K.S."/>
            <person name="Rabeya T."/>
            <person name="Hossain A.S."/>
            <person name="Chowdhury A."/>
            <person name="Snigdha A.R."/>
            <person name="Mortoza M.S."/>
            <person name="Matin S.A."/>
            <person name="Hoque S.M.E."/>
            <person name="Islam M.K."/>
            <person name="Roy D.K."/>
            <person name="Haider R."/>
            <person name="Moosa M.M."/>
            <person name="Elias S.M."/>
            <person name="Hasan A.M."/>
            <person name="Jahan S."/>
            <person name="Shafiuddin M."/>
            <person name="Mahmood N."/>
            <person name="Shommy N.S."/>
        </authorList>
    </citation>
    <scope>NUCLEOTIDE SEQUENCE [LARGE SCALE GENOMIC DNA]</scope>
    <source>
        <strain evidence="2">cv. O-4</strain>
    </source>
</reference>
<proteinExistence type="predicted"/>
<sequence>MTLTVDAKERKPMRVDTSSSEIERFEAIYVSWMLI</sequence>
<accession>A0A1R3KA36</accession>
<comment type="caution">
    <text evidence="1">The sequence shown here is derived from an EMBL/GenBank/DDBJ whole genome shotgun (WGS) entry which is preliminary data.</text>
</comment>
<dbReference type="Proteomes" id="UP000187203">
    <property type="component" value="Unassembled WGS sequence"/>
</dbReference>
<dbReference type="EMBL" id="AWUE01014372">
    <property type="protein sequence ID" value="OMP03926.1"/>
    <property type="molecule type" value="Genomic_DNA"/>
</dbReference>
<dbReference type="AlphaFoldDB" id="A0A1R3KA36"/>
<evidence type="ECO:0000313" key="1">
    <source>
        <dbReference type="EMBL" id="OMP03926.1"/>
    </source>
</evidence>
<keyword evidence="2" id="KW-1185">Reference proteome</keyword>
<organism evidence="1 2">
    <name type="scientific">Corchorus olitorius</name>
    <dbReference type="NCBI Taxonomy" id="93759"/>
    <lineage>
        <taxon>Eukaryota</taxon>
        <taxon>Viridiplantae</taxon>
        <taxon>Streptophyta</taxon>
        <taxon>Embryophyta</taxon>
        <taxon>Tracheophyta</taxon>
        <taxon>Spermatophyta</taxon>
        <taxon>Magnoliopsida</taxon>
        <taxon>eudicotyledons</taxon>
        <taxon>Gunneridae</taxon>
        <taxon>Pentapetalae</taxon>
        <taxon>rosids</taxon>
        <taxon>malvids</taxon>
        <taxon>Malvales</taxon>
        <taxon>Malvaceae</taxon>
        <taxon>Grewioideae</taxon>
        <taxon>Apeibeae</taxon>
        <taxon>Corchorus</taxon>
    </lineage>
</organism>
<gene>
    <name evidence="1" type="ORF">COLO4_10099</name>
</gene>
<protein>
    <submittedName>
        <fullName evidence="1">Uncharacterized protein</fullName>
    </submittedName>
</protein>
<evidence type="ECO:0000313" key="2">
    <source>
        <dbReference type="Proteomes" id="UP000187203"/>
    </source>
</evidence>
<name>A0A1R3KA36_9ROSI</name>